<feature type="chain" id="PRO_5035186140" evidence="2">
    <location>
        <begin position="27"/>
        <end position="138"/>
    </location>
</feature>
<dbReference type="PANTHER" id="PTHR46610:SF9">
    <property type="match status" value="1"/>
</dbReference>
<reference evidence="3" key="2">
    <citation type="submission" date="2021-02" db="EMBL/GenBank/DDBJ databases">
        <authorList>
            <person name="Kimball J.A."/>
            <person name="Haas M.W."/>
            <person name="Macchietto M."/>
            <person name="Kono T."/>
            <person name="Duquette J."/>
            <person name="Shao M."/>
        </authorList>
    </citation>
    <scope>NUCLEOTIDE SEQUENCE</scope>
    <source>
        <tissue evidence="3">Fresh leaf tissue</tissue>
    </source>
</reference>
<evidence type="ECO:0000313" key="4">
    <source>
        <dbReference type="Proteomes" id="UP000729402"/>
    </source>
</evidence>
<dbReference type="Pfam" id="PF20100">
    <property type="entry name" value="DUF6490"/>
    <property type="match status" value="1"/>
</dbReference>
<dbReference type="Proteomes" id="UP000729402">
    <property type="component" value="Unassembled WGS sequence"/>
</dbReference>
<protein>
    <submittedName>
        <fullName evidence="3">Uncharacterized protein</fullName>
    </submittedName>
</protein>
<evidence type="ECO:0000256" key="2">
    <source>
        <dbReference type="SAM" id="SignalP"/>
    </source>
</evidence>
<dbReference type="AlphaFoldDB" id="A0A8J5VEX3"/>
<sequence length="138" mass="14456">MLAQVHRPPFTVLALAIVLLNSGVAAYRSRGDAAGVAFVVASTVALLLLSLCVSAFGVTPAGQADRRRRLRAAVWGLSVALTLMFAFRVAGLVPLPAKAVIWSLSGLTVAGGFYCLLVKADDAPEMEETMLVKEATEA</sequence>
<dbReference type="PANTHER" id="PTHR46610">
    <property type="entry name" value="OS05G0181300 PROTEIN"/>
    <property type="match status" value="1"/>
</dbReference>
<name>A0A8J5VEX3_ZIZPA</name>
<dbReference type="OrthoDB" id="681033at2759"/>
<feature type="signal peptide" evidence="2">
    <location>
        <begin position="1"/>
        <end position="26"/>
    </location>
</feature>
<comment type="caution">
    <text evidence="3">The sequence shown here is derived from an EMBL/GenBank/DDBJ whole genome shotgun (WGS) entry which is preliminary data.</text>
</comment>
<proteinExistence type="predicted"/>
<keyword evidence="1" id="KW-1133">Transmembrane helix</keyword>
<gene>
    <name evidence="3" type="ORF">GUJ93_ZPchr0008g12196</name>
</gene>
<accession>A0A8J5VEX3</accession>
<feature type="transmembrane region" description="Helical" evidence="1">
    <location>
        <begin position="70"/>
        <end position="93"/>
    </location>
</feature>
<keyword evidence="2" id="KW-0732">Signal</keyword>
<organism evidence="3 4">
    <name type="scientific">Zizania palustris</name>
    <name type="common">Northern wild rice</name>
    <dbReference type="NCBI Taxonomy" id="103762"/>
    <lineage>
        <taxon>Eukaryota</taxon>
        <taxon>Viridiplantae</taxon>
        <taxon>Streptophyta</taxon>
        <taxon>Embryophyta</taxon>
        <taxon>Tracheophyta</taxon>
        <taxon>Spermatophyta</taxon>
        <taxon>Magnoliopsida</taxon>
        <taxon>Liliopsida</taxon>
        <taxon>Poales</taxon>
        <taxon>Poaceae</taxon>
        <taxon>BOP clade</taxon>
        <taxon>Oryzoideae</taxon>
        <taxon>Oryzeae</taxon>
        <taxon>Zizaniinae</taxon>
        <taxon>Zizania</taxon>
    </lineage>
</organism>
<feature type="transmembrane region" description="Helical" evidence="1">
    <location>
        <begin position="35"/>
        <end position="58"/>
    </location>
</feature>
<evidence type="ECO:0000313" key="3">
    <source>
        <dbReference type="EMBL" id="KAG8044913.1"/>
    </source>
</evidence>
<feature type="transmembrane region" description="Helical" evidence="1">
    <location>
        <begin position="99"/>
        <end position="117"/>
    </location>
</feature>
<dbReference type="InterPro" id="IPR045501">
    <property type="entry name" value="DUF6490"/>
</dbReference>
<keyword evidence="1" id="KW-0472">Membrane</keyword>
<reference evidence="3" key="1">
    <citation type="journal article" date="2021" name="bioRxiv">
        <title>Whole Genome Assembly and Annotation of Northern Wild Rice, Zizania palustris L., Supports a Whole Genome Duplication in the Zizania Genus.</title>
        <authorList>
            <person name="Haas M."/>
            <person name="Kono T."/>
            <person name="Macchietto M."/>
            <person name="Millas R."/>
            <person name="McGilp L."/>
            <person name="Shao M."/>
            <person name="Duquette J."/>
            <person name="Hirsch C.N."/>
            <person name="Kimball J."/>
        </authorList>
    </citation>
    <scope>NUCLEOTIDE SEQUENCE</scope>
    <source>
        <tissue evidence="3">Fresh leaf tissue</tissue>
    </source>
</reference>
<evidence type="ECO:0000256" key="1">
    <source>
        <dbReference type="SAM" id="Phobius"/>
    </source>
</evidence>
<keyword evidence="1" id="KW-0812">Transmembrane</keyword>
<keyword evidence="4" id="KW-1185">Reference proteome</keyword>
<dbReference type="EMBL" id="JAAALK010000290">
    <property type="protein sequence ID" value="KAG8044913.1"/>
    <property type="molecule type" value="Genomic_DNA"/>
</dbReference>